<dbReference type="EMBL" id="LR796270">
    <property type="protein sequence ID" value="CAB4133250.1"/>
    <property type="molecule type" value="Genomic_DNA"/>
</dbReference>
<proteinExistence type="predicted"/>
<protein>
    <submittedName>
        <fullName evidence="1">Uncharacterized protein</fullName>
    </submittedName>
</protein>
<sequence length="79" mass="9198">MLNTEPTLDTVEKCLVILAKEYDRIEQYVENLTFENSASIDELEAIEKVQGQLLSLIADLRLVKTDMRVFTMNSQNFKW</sequence>
<gene>
    <name evidence="1" type="ORF">UFOVP250_88</name>
</gene>
<reference evidence="1" key="1">
    <citation type="submission" date="2020-04" db="EMBL/GenBank/DDBJ databases">
        <authorList>
            <person name="Chiriac C."/>
            <person name="Salcher M."/>
            <person name="Ghai R."/>
            <person name="Kavagutti S V."/>
        </authorList>
    </citation>
    <scope>NUCLEOTIDE SEQUENCE</scope>
</reference>
<evidence type="ECO:0000313" key="1">
    <source>
        <dbReference type="EMBL" id="CAB4133250.1"/>
    </source>
</evidence>
<organism evidence="1">
    <name type="scientific">uncultured Caudovirales phage</name>
    <dbReference type="NCBI Taxonomy" id="2100421"/>
    <lineage>
        <taxon>Viruses</taxon>
        <taxon>Duplodnaviria</taxon>
        <taxon>Heunggongvirae</taxon>
        <taxon>Uroviricota</taxon>
        <taxon>Caudoviricetes</taxon>
        <taxon>Peduoviridae</taxon>
        <taxon>Maltschvirus</taxon>
        <taxon>Maltschvirus maltsch</taxon>
    </lineage>
</organism>
<name>A0A6J5LJV1_9CAUD</name>
<accession>A0A6J5LJV1</accession>